<organism evidence="3 4">
    <name type="scientific">Minwuia thermotolerans</name>
    <dbReference type="NCBI Taxonomy" id="2056226"/>
    <lineage>
        <taxon>Bacteria</taxon>
        <taxon>Pseudomonadati</taxon>
        <taxon>Pseudomonadota</taxon>
        <taxon>Alphaproteobacteria</taxon>
        <taxon>Minwuiales</taxon>
        <taxon>Minwuiaceae</taxon>
        <taxon>Minwuia</taxon>
    </lineage>
</organism>
<dbReference type="Pfam" id="PF02567">
    <property type="entry name" value="PhzC-PhzF"/>
    <property type="match status" value="1"/>
</dbReference>
<dbReference type="RefSeq" id="WP_109794034.1">
    <property type="nucleotide sequence ID" value="NZ_PHIG01000037.1"/>
</dbReference>
<protein>
    <submittedName>
        <fullName evidence="3">PhzF family phenazine biosynthesis protein</fullName>
    </submittedName>
</protein>
<accession>A0A2M9G030</accession>
<dbReference type="NCBIfam" id="TIGR00654">
    <property type="entry name" value="PhzF_family"/>
    <property type="match status" value="1"/>
</dbReference>
<comment type="caution">
    <text evidence="3">The sequence shown here is derived from an EMBL/GenBank/DDBJ whole genome shotgun (WGS) entry which is preliminary data.</text>
</comment>
<reference evidence="3 4" key="1">
    <citation type="submission" date="2017-11" db="EMBL/GenBank/DDBJ databases">
        <title>Draft genome sequence of Rhizobiales bacterium SY3-13.</title>
        <authorList>
            <person name="Sun C."/>
        </authorList>
    </citation>
    <scope>NUCLEOTIDE SEQUENCE [LARGE SCALE GENOMIC DNA]</scope>
    <source>
        <strain evidence="3 4">SY3-13</strain>
    </source>
</reference>
<evidence type="ECO:0000256" key="2">
    <source>
        <dbReference type="PIRSR" id="PIRSR016184-1"/>
    </source>
</evidence>
<dbReference type="Gene3D" id="3.10.310.10">
    <property type="entry name" value="Diaminopimelate Epimerase, Chain A, domain 1"/>
    <property type="match status" value="2"/>
</dbReference>
<dbReference type="PANTHER" id="PTHR13774">
    <property type="entry name" value="PHENAZINE BIOSYNTHESIS PROTEIN"/>
    <property type="match status" value="1"/>
</dbReference>
<name>A0A2M9G030_9PROT</name>
<dbReference type="EMBL" id="PHIG01000037">
    <property type="protein sequence ID" value="PJK29077.1"/>
    <property type="molecule type" value="Genomic_DNA"/>
</dbReference>
<dbReference type="Proteomes" id="UP000229498">
    <property type="component" value="Unassembled WGS sequence"/>
</dbReference>
<feature type="active site" evidence="2">
    <location>
        <position position="47"/>
    </location>
</feature>
<evidence type="ECO:0000256" key="1">
    <source>
        <dbReference type="ARBA" id="ARBA00008270"/>
    </source>
</evidence>
<dbReference type="AlphaFoldDB" id="A0A2M9G030"/>
<sequence>METRRLWQVDAFADRVYRGNPCAVVFDAEGIPAERMQQIAAEMNLSETVFLLPPTRDDADYRARIFTPRSELPFAGHPTISAAFCVHESMRQAGLGPLPGILRQECHAGVIPVAVAARGGLPVFTMTQVAPTFIDIDLGAAEVAAALGCAEGDLADPPVEAANTGIAWMFVRLPSPESVAVLKPDMTAIAELSKRTGITGLAVWSVGATNPGVDVKLRAFAPAEGVPEDAATGSANGCLAALIARSAALGAGPVSYIAEQGVEMGRDARIVAATDGPDSGPRIGGHVVRVMEAVLTV</sequence>
<dbReference type="GO" id="GO:0005737">
    <property type="term" value="C:cytoplasm"/>
    <property type="evidence" value="ECO:0007669"/>
    <property type="project" value="TreeGrafter"/>
</dbReference>
<dbReference type="OrthoDB" id="9788221at2"/>
<dbReference type="GO" id="GO:0016853">
    <property type="term" value="F:isomerase activity"/>
    <property type="evidence" value="ECO:0007669"/>
    <property type="project" value="TreeGrafter"/>
</dbReference>
<proteinExistence type="inferred from homology"/>
<comment type="similarity">
    <text evidence="1">Belongs to the PhzF family.</text>
</comment>
<dbReference type="PIRSF" id="PIRSF016184">
    <property type="entry name" value="PhzC_PhzF"/>
    <property type="match status" value="1"/>
</dbReference>
<keyword evidence="4" id="KW-1185">Reference proteome</keyword>
<gene>
    <name evidence="3" type="ORF">CVT23_14265</name>
</gene>
<dbReference type="SUPFAM" id="SSF54506">
    <property type="entry name" value="Diaminopimelate epimerase-like"/>
    <property type="match status" value="1"/>
</dbReference>
<dbReference type="InterPro" id="IPR003719">
    <property type="entry name" value="Phenazine_PhzF-like"/>
</dbReference>
<evidence type="ECO:0000313" key="4">
    <source>
        <dbReference type="Proteomes" id="UP000229498"/>
    </source>
</evidence>
<dbReference type="PANTHER" id="PTHR13774:SF32">
    <property type="entry name" value="ANTISENSE-ENHANCING SEQUENCE 1"/>
    <property type="match status" value="1"/>
</dbReference>
<evidence type="ECO:0000313" key="3">
    <source>
        <dbReference type="EMBL" id="PJK29077.1"/>
    </source>
</evidence>